<feature type="domain" description="Cell wall hydrolase SleB" evidence="2">
    <location>
        <begin position="109"/>
        <end position="213"/>
    </location>
</feature>
<feature type="signal peptide" evidence="1">
    <location>
        <begin position="1"/>
        <end position="24"/>
    </location>
</feature>
<keyword evidence="3" id="KW-0378">Hydrolase</keyword>
<evidence type="ECO:0000256" key="1">
    <source>
        <dbReference type="SAM" id="SignalP"/>
    </source>
</evidence>
<reference evidence="3 4" key="1">
    <citation type="submission" date="2022-08" db="EMBL/GenBank/DDBJ databases">
        <title>Polyphasic taxonomy analysis of Qipengyuania sp.RS5-5.</title>
        <authorList>
            <person name="Xamxidin M."/>
            <person name="Wu M."/>
        </authorList>
    </citation>
    <scope>NUCLEOTIDE SEQUENCE [LARGE SCALE GENOMIC DNA]</scope>
    <source>
        <strain evidence="3 4">RS5-5</strain>
    </source>
</reference>
<protein>
    <submittedName>
        <fullName evidence="3">Cell wall hydrolase</fullName>
    </submittedName>
</protein>
<dbReference type="Pfam" id="PF07486">
    <property type="entry name" value="Hydrolase_2"/>
    <property type="match status" value="1"/>
</dbReference>
<keyword evidence="4" id="KW-1185">Reference proteome</keyword>
<dbReference type="Proteomes" id="UP001206067">
    <property type="component" value="Unassembled WGS sequence"/>
</dbReference>
<keyword evidence="1" id="KW-0732">Signal</keyword>
<dbReference type="InterPro" id="IPR042047">
    <property type="entry name" value="SleB_dom1"/>
</dbReference>
<accession>A0ABT1XS54</accession>
<dbReference type="Gene3D" id="1.10.10.2520">
    <property type="entry name" value="Cell wall hydrolase SleB, domain 1"/>
    <property type="match status" value="1"/>
</dbReference>
<gene>
    <name evidence="3" type="ORF">NSO95_11015</name>
</gene>
<sequence>MRSKTRMTGTIALAATIVTGFASAEISGANAQQGVEQEIAAEPLTEEVVPEFVAGEVVQPLPAQPETPDVEAAVSAGSLRELVANIATPETLSREMECLAGAVYFESRGEPLAGQLAVAQVVINRSESDLFPSSYCGVVYQPGQFSFVRGGSMPRISRGSAAWNQAKAVARIAHEGLWESEARDSLYFHARYVSPKWSRTKVARATIDTHIFYR</sequence>
<dbReference type="InterPro" id="IPR011105">
    <property type="entry name" value="Cell_wall_hydrolase_SleB"/>
</dbReference>
<dbReference type="RefSeq" id="WP_257596287.1">
    <property type="nucleotide sequence ID" value="NZ_JANKHH010000005.1"/>
</dbReference>
<organism evidence="3 4">
    <name type="scientific">Parerythrobacter lacustris</name>
    <dbReference type="NCBI Taxonomy" id="2969984"/>
    <lineage>
        <taxon>Bacteria</taxon>
        <taxon>Pseudomonadati</taxon>
        <taxon>Pseudomonadota</taxon>
        <taxon>Alphaproteobacteria</taxon>
        <taxon>Sphingomonadales</taxon>
        <taxon>Erythrobacteraceae</taxon>
        <taxon>Parerythrobacter</taxon>
    </lineage>
</organism>
<dbReference type="EMBL" id="JANKHH010000005">
    <property type="protein sequence ID" value="MCR2834478.1"/>
    <property type="molecule type" value="Genomic_DNA"/>
</dbReference>
<comment type="caution">
    <text evidence="3">The sequence shown here is derived from an EMBL/GenBank/DDBJ whole genome shotgun (WGS) entry which is preliminary data.</text>
</comment>
<dbReference type="GO" id="GO:0016787">
    <property type="term" value="F:hydrolase activity"/>
    <property type="evidence" value="ECO:0007669"/>
    <property type="project" value="UniProtKB-KW"/>
</dbReference>
<evidence type="ECO:0000313" key="4">
    <source>
        <dbReference type="Proteomes" id="UP001206067"/>
    </source>
</evidence>
<evidence type="ECO:0000259" key="2">
    <source>
        <dbReference type="Pfam" id="PF07486"/>
    </source>
</evidence>
<evidence type="ECO:0000313" key="3">
    <source>
        <dbReference type="EMBL" id="MCR2834478.1"/>
    </source>
</evidence>
<feature type="chain" id="PRO_5045956574" evidence="1">
    <location>
        <begin position="25"/>
        <end position="214"/>
    </location>
</feature>
<proteinExistence type="predicted"/>
<name>A0ABT1XS54_9SPHN</name>